<reference evidence="3" key="1">
    <citation type="submission" date="2021-02" db="EMBL/GenBank/DDBJ databases">
        <authorList>
            <person name="Nowell W R."/>
        </authorList>
    </citation>
    <scope>NUCLEOTIDE SEQUENCE</scope>
</reference>
<evidence type="ECO:0000313" key="4">
    <source>
        <dbReference type="Proteomes" id="UP000663881"/>
    </source>
</evidence>
<comment type="caution">
    <text evidence="3">The sequence shown here is derived from an EMBL/GenBank/DDBJ whole genome shotgun (WGS) entry which is preliminary data.</text>
</comment>
<dbReference type="SUPFAM" id="SSF52058">
    <property type="entry name" value="L domain-like"/>
    <property type="match status" value="1"/>
</dbReference>
<keyword evidence="1" id="KW-0433">Leucine-rich repeat</keyword>
<dbReference type="PANTHER" id="PTHR48051:SF1">
    <property type="entry name" value="RAS SUPPRESSOR PROTEIN 1"/>
    <property type="match status" value="1"/>
</dbReference>
<dbReference type="InterPro" id="IPR032675">
    <property type="entry name" value="LRR_dom_sf"/>
</dbReference>
<sequence length="85" mass="9444">MKAPLKILFVGSNNITTLPATINSLTDSLESLDLHGNKLTTVPAEELVKMNKLRFLSLEKNQITADEVARLKAIFSTNPRITVFF</sequence>
<dbReference type="EMBL" id="CAJOAY010022407">
    <property type="protein sequence ID" value="CAF4357078.1"/>
    <property type="molecule type" value="Genomic_DNA"/>
</dbReference>
<dbReference type="AlphaFoldDB" id="A0A820LC62"/>
<accession>A0A820LC62</accession>
<keyword evidence="2" id="KW-0677">Repeat</keyword>
<dbReference type="Pfam" id="PF13855">
    <property type="entry name" value="LRR_8"/>
    <property type="match status" value="1"/>
</dbReference>
<name>A0A820LC62_9BILA</name>
<proteinExistence type="predicted"/>
<dbReference type="Proteomes" id="UP000663881">
    <property type="component" value="Unassembled WGS sequence"/>
</dbReference>
<dbReference type="InterPro" id="IPR050216">
    <property type="entry name" value="LRR_domain-containing"/>
</dbReference>
<evidence type="ECO:0000256" key="2">
    <source>
        <dbReference type="ARBA" id="ARBA00022737"/>
    </source>
</evidence>
<organism evidence="3 4">
    <name type="scientific">Adineta steineri</name>
    <dbReference type="NCBI Taxonomy" id="433720"/>
    <lineage>
        <taxon>Eukaryota</taxon>
        <taxon>Metazoa</taxon>
        <taxon>Spiralia</taxon>
        <taxon>Gnathifera</taxon>
        <taxon>Rotifera</taxon>
        <taxon>Eurotatoria</taxon>
        <taxon>Bdelloidea</taxon>
        <taxon>Adinetida</taxon>
        <taxon>Adinetidae</taxon>
        <taxon>Adineta</taxon>
    </lineage>
</organism>
<protein>
    <submittedName>
        <fullName evidence="3">Uncharacterized protein</fullName>
    </submittedName>
</protein>
<dbReference type="PROSITE" id="PS51450">
    <property type="entry name" value="LRR"/>
    <property type="match status" value="1"/>
</dbReference>
<dbReference type="InterPro" id="IPR001611">
    <property type="entry name" value="Leu-rich_rpt"/>
</dbReference>
<gene>
    <name evidence="3" type="ORF">OKA104_LOCUS49119</name>
</gene>
<evidence type="ECO:0000256" key="1">
    <source>
        <dbReference type="ARBA" id="ARBA00022614"/>
    </source>
</evidence>
<dbReference type="GO" id="GO:0005737">
    <property type="term" value="C:cytoplasm"/>
    <property type="evidence" value="ECO:0007669"/>
    <property type="project" value="TreeGrafter"/>
</dbReference>
<dbReference type="PANTHER" id="PTHR48051">
    <property type="match status" value="1"/>
</dbReference>
<dbReference type="Gene3D" id="3.80.10.10">
    <property type="entry name" value="Ribonuclease Inhibitor"/>
    <property type="match status" value="1"/>
</dbReference>
<evidence type="ECO:0000313" key="3">
    <source>
        <dbReference type="EMBL" id="CAF4357078.1"/>
    </source>
</evidence>